<name>A0ACC0HJJ4_9ERIC</name>
<protein>
    <submittedName>
        <fullName evidence="1">Cyclin-A3-2</fullName>
    </submittedName>
</protein>
<dbReference type="Proteomes" id="UP001060215">
    <property type="component" value="Chromosome 4"/>
</dbReference>
<evidence type="ECO:0000313" key="2">
    <source>
        <dbReference type="Proteomes" id="UP001060215"/>
    </source>
</evidence>
<proteinExistence type="predicted"/>
<accession>A0ACC0HJJ4</accession>
<reference evidence="1 2" key="1">
    <citation type="journal article" date="2022" name="Plant J.">
        <title>Chromosome-level genome of Camellia lanceoleosa provides a valuable resource for understanding genome evolution and self-incompatibility.</title>
        <authorList>
            <person name="Gong W."/>
            <person name="Xiao S."/>
            <person name="Wang L."/>
            <person name="Liao Z."/>
            <person name="Chang Y."/>
            <person name="Mo W."/>
            <person name="Hu G."/>
            <person name="Li W."/>
            <person name="Zhao G."/>
            <person name="Zhu H."/>
            <person name="Hu X."/>
            <person name="Ji K."/>
            <person name="Xiang X."/>
            <person name="Song Q."/>
            <person name="Yuan D."/>
            <person name="Jin S."/>
            <person name="Zhang L."/>
        </authorList>
    </citation>
    <scope>NUCLEOTIDE SEQUENCE [LARGE SCALE GENOMIC DNA]</scope>
    <source>
        <strain evidence="1">SQ_2022a</strain>
    </source>
</reference>
<evidence type="ECO:0000313" key="1">
    <source>
        <dbReference type="EMBL" id="KAI8012838.1"/>
    </source>
</evidence>
<sequence length="392" mass="44505">MADQENCVRVTRLAKKRAAQGMAGSESHKHHQPPTKKRAVLGELTNLSNVSATRDLGSEPKKPKSRAAKKVKKAMTTSTTTTKDIDSKSEDPQICGANVSEIYEYQDVDSKSEDPQLCGAYVSEIYEYLHNMEREAKRRPLQDYIEKVQKDVSPNMRAILVDWLVEVAEEYKLLSDTLHLSISHIDRFLSMNALNRKKLQLLGVSSMLIASKYEEINPPNVDEFCYITDNTYTKKEVVKMEADILKHLKFEVGSPTIKTFLRKFTAVAQEDYKIPNLELEFLGYYLAELSLLEYGCVKFLPSLVAASVVFLSRFTIQPKLHPWSLALQHFSSYKPADLKECVLIIHDLQLSKRGGSLVAARDKYKQHKFKCVSTLSSPQEIPNSFFEDVKDS</sequence>
<organism evidence="1 2">
    <name type="scientific">Camellia lanceoleosa</name>
    <dbReference type="NCBI Taxonomy" id="1840588"/>
    <lineage>
        <taxon>Eukaryota</taxon>
        <taxon>Viridiplantae</taxon>
        <taxon>Streptophyta</taxon>
        <taxon>Embryophyta</taxon>
        <taxon>Tracheophyta</taxon>
        <taxon>Spermatophyta</taxon>
        <taxon>Magnoliopsida</taxon>
        <taxon>eudicotyledons</taxon>
        <taxon>Gunneridae</taxon>
        <taxon>Pentapetalae</taxon>
        <taxon>asterids</taxon>
        <taxon>Ericales</taxon>
        <taxon>Theaceae</taxon>
        <taxon>Camellia</taxon>
    </lineage>
</organism>
<comment type="caution">
    <text evidence="1">The sequence shown here is derived from an EMBL/GenBank/DDBJ whole genome shotgun (WGS) entry which is preliminary data.</text>
</comment>
<dbReference type="EMBL" id="CM045761">
    <property type="protein sequence ID" value="KAI8012838.1"/>
    <property type="molecule type" value="Genomic_DNA"/>
</dbReference>
<keyword evidence="2" id="KW-1185">Reference proteome</keyword>
<gene>
    <name evidence="1" type="ORF">LOK49_LG05G03320</name>
</gene>